<accession>A0ACA9QLV1</accession>
<proteinExistence type="predicted"/>
<gene>
    <name evidence="1" type="ORF">RPERSI_LOCUS14426</name>
</gene>
<dbReference type="Proteomes" id="UP000789920">
    <property type="component" value="Unassembled WGS sequence"/>
</dbReference>
<feature type="non-terminal residue" evidence="1">
    <location>
        <position position="194"/>
    </location>
</feature>
<protein>
    <submittedName>
        <fullName evidence="1">33293_t:CDS:1</fullName>
    </submittedName>
</protein>
<organism evidence="1 2">
    <name type="scientific">Racocetra persica</name>
    <dbReference type="NCBI Taxonomy" id="160502"/>
    <lineage>
        <taxon>Eukaryota</taxon>
        <taxon>Fungi</taxon>
        <taxon>Fungi incertae sedis</taxon>
        <taxon>Mucoromycota</taxon>
        <taxon>Glomeromycotina</taxon>
        <taxon>Glomeromycetes</taxon>
        <taxon>Diversisporales</taxon>
        <taxon>Gigasporaceae</taxon>
        <taxon>Racocetra</taxon>
    </lineage>
</organism>
<sequence length="194" mass="23465">MEREPRLLSTRHYEYRCNESVKNIHDYFKKQKAFSWCIHDYVEYTIVNEPKLDFFQALNMFTSSLNTLNQNFSIPVSETVYLNAKTDAFQTRSQNLYYLWELQKHYELQKHHELQELRELHRKLSDNRNLAEEVGEEVARELSIIRDANPEVWTTALEGYINTVIEENKETKPRLKYQMRKNFLDYIVKKFSLI</sequence>
<evidence type="ECO:0000313" key="2">
    <source>
        <dbReference type="Proteomes" id="UP000789920"/>
    </source>
</evidence>
<evidence type="ECO:0000313" key="1">
    <source>
        <dbReference type="EMBL" id="CAG8753361.1"/>
    </source>
</evidence>
<reference evidence="1" key="1">
    <citation type="submission" date="2021-06" db="EMBL/GenBank/DDBJ databases">
        <authorList>
            <person name="Kallberg Y."/>
            <person name="Tangrot J."/>
            <person name="Rosling A."/>
        </authorList>
    </citation>
    <scope>NUCLEOTIDE SEQUENCE</scope>
    <source>
        <strain evidence="1">MA461A</strain>
    </source>
</reference>
<name>A0ACA9QLV1_9GLOM</name>
<comment type="caution">
    <text evidence="1">The sequence shown here is derived from an EMBL/GenBank/DDBJ whole genome shotgun (WGS) entry which is preliminary data.</text>
</comment>
<keyword evidence="2" id="KW-1185">Reference proteome</keyword>
<dbReference type="EMBL" id="CAJVQC010033212">
    <property type="protein sequence ID" value="CAG8753361.1"/>
    <property type="molecule type" value="Genomic_DNA"/>
</dbReference>